<gene>
    <name evidence="6" type="ORF">SDC9_49391</name>
</gene>
<dbReference type="Gene3D" id="3.90.1720.10">
    <property type="entry name" value="endopeptidase domain like (from Nostoc punctiforme)"/>
    <property type="match status" value="1"/>
</dbReference>
<comment type="similarity">
    <text evidence="1">Belongs to the peptidase C40 family.</text>
</comment>
<evidence type="ECO:0000256" key="4">
    <source>
        <dbReference type="ARBA" id="ARBA00022807"/>
    </source>
</evidence>
<dbReference type="PANTHER" id="PTHR47359">
    <property type="entry name" value="PEPTIDOGLYCAN DL-ENDOPEPTIDASE CWLO"/>
    <property type="match status" value="1"/>
</dbReference>
<dbReference type="GO" id="GO:0006508">
    <property type="term" value="P:proteolysis"/>
    <property type="evidence" value="ECO:0007669"/>
    <property type="project" value="UniProtKB-KW"/>
</dbReference>
<dbReference type="PANTHER" id="PTHR47359:SF3">
    <property type="entry name" value="NLP_P60 DOMAIN-CONTAINING PROTEIN-RELATED"/>
    <property type="match status" value="1"/>
</dbReference>
<keyword evidence="2" id="KW-0645">Protease</keyword>
<name>A0A644WI24_9ZZZZ</name>
<feature type="domain" description="NlpC/P60" evidence="5">
    <location>
        <begin position="1"/>
        <end position="77"/>
    </location>
</feature>
<evidence type="ECO:0000256" key="3">
    <source>
        <dbReference type="ARBA" id="ARBA00022801"/>
    </source>
</evidence>
<dbReference type="AlphaFoldDB" id="A0A644WI24"/>
<dbReference type="InterPro" id="IPR038765">
    <property type="entry name" value="Papain-like_cys_pep_sf"/>
</dbReference>
<dbReference type="EMBL" id="VSSQ01000926">
    <property type="protein sequence ID" value="MPM03131.1"/>
    <property type="molecule type" value="Genomic_DNA"/>
</dbReference>
<evidence type="ECO:0000313" key="6">
    <source>
        <dbReference type="EMBL" id="MPM03131.1"/>
    </source>
</evidence>
<sequence length="77" mass="8348">MYRNAAGTEITRTTYSQLGVGTPVSYSELQPGDLVFTYGSDHVGIYVGGGQYIHAPYEGENVKVSPITGFYAARRVL</sequence>
<proteinExistence type="inferred from homology"/>
<evidence type="ECO:0000256" key="1">
    <source>
        <dbReference type="ARBA" id="ARBA00007074"/>
    </source>
</evidence>
<accession>A0A644WI24</accession>
<dbReference type="Pfam" id="PF00877">
    <property type="entry name" value="NLPC_P60"/>
    <property type="match status" value="1"/>
</dbReference>
<protein>
    <recommendedName>
        <fullName evidence="5">NlpC/P60 domain-containing protein</fullName>
    </recommendedName>
</protein>
<evidence type="ECO:0000256" key="2">
    <source>
        <dbReference type="ARBA" id="ARBA00022670"/>
    </source>
</evidence>
<dbReference type="PROSITE" id="PS51935">
    <property type="entry name" value="NLPC_P60"/>
    <property type="match status" value="1"/>
</dbReference>
<dbReference type="InterPro" id="IPR000064">
    <property type="entry name" value="NLP_P60_dom"/>
</dbReference>
<keyword evidence="3" id="KW-0378">Hydrolase</keyword>
<keyword evidence="4" id="KW-0788">Thiol protease</keyword>
<comment type="caution">
    <text evidence="6">The sequence shown here is derived from an EMBL/GenBank/DDBJ whole genome shotgun (WGS) entry which is preliminary data.</text>
</comment>
<evidence type="ECO:0000259" key="5">
    <source>
        <dbReference type="PROSITE" id="PS51935"/>
    </source>
</evidence>
<dbReference type="InterPro" id="IPR051794">
    <property type="entry name" value="PG_Endopeptidase_C40"/>
</dbReference>
<reference evidence="6" key="1">
    <citation type="submission" date="2019-08" db="EMBL/GenBank/DDBJ databases">
        <authorList>
            <person name="Kucharzyk K."/>
            <person name="Murdoch R.W."/>
            <person name="Higgins S."/>
            <person name="Loffler F."/>
        </authorList>
    </citation>
    <scope>NUCLEOTIDE SEQUENCE</scope>
</reference>
<dbReference type="GO" id="GO:0008234">
    <property type="term" value="F:cysteine-type peptidase activity"/>
    <property type="evidence" value="ECO:0007669"/>
    <property type="project" value="UniProtKB-KW"/>
</dbReference>
<organism evidence="6">
    <name type="scientific">bioreactor metagenome</name>
    <dbReference type="NCBI Taxonomy" id="1076179"/>
    <lineage>
        <taxon>unclassified sequences</taxon>
        <taxon>metagenomes</taxon>
        <taxon>ecological metagenomes</taxon>
    </lineage>
</organism>
<dbReference type="SUPFAM" id="SSF54001">
    <property type="entry name" value="Cysteine proteinases"/>
    <property type="match status" value="1"/>
</dbReference>